<dbReference type="Proteomes" id="UP000507245">
    <property type="component" value="Unassembled WGS sequence"/>
</dbReference>
<dbReference type="Proteomes" id="UP000507222">
    <property type="component" value="Unassembled WGS sequence"/>
</dbReference>
<evidence type="ECO:0000313" key="4">
    <source>
        <dbReference type="Proteomes" id="UP000507245"/>
    </source>
</evidence>
<dbReference type="EMBL" id="CAEKKB010000005">
    <property type="protein sequence ID" value="CAB4309276.1"/>
    <property type="molecule type" value="Genomic_DNA"/>
</dbReference>
<evidence type="ECO:0000313" key="1">
    <source>
        <dbReference type="EMBL" id="CAB4278831.1"/>
    </source>
</evidence>
<reference evidence="2 3" key="2">
    <citation type="submission" date="2020-05" db="EMBL/GenBank/DDBJ databases">
        <authorList>
            <person name="Campoy J."/>
            <person name="Schneeberger K."/>
            <person name="Spophaly S."/>
        </authorList>
    </citation>
    <scope>NUCLEOTIDE SEQUENCE [LARGE SCALE GENOMIC DNA]</scope>
    <source>
        <strain evidence="2">PruArmRojPasFocal</strain>
    </source>
</reference>
<reference evidence="4" key="1">
    <citation type="journal article" date="2020" name="Genome Biol.">
        <title>Gamete binning: chromosome-level and haplotype-resolved genome assembly enabled by high-throughput single-cell sequencing of gamete genomes.</title>
        <authorList>
            <person name="Campoy J.A."/>
            <person name="Sun H."/>
            <person name="Goel M."/>
            <person name="Jiao W.-B."/>
            <person name="Folz-Donahue K."/>
            <person name="Wang N."/>
            <person name="Rubio M."/>
            <person name="Liu C."/>
            <person name="Kukat C."/>
            <person name="Ruiz D."/>
            <person name="Huettel B."/>
            <person name="Schneeberger K."/>
        </authorList>
    </citation>
    <scope>NUCLEOTIDE SEQUENCE [LARGE SCALE GENOMIC DNA]</scope>
    <source>
        <strain evidence="4">cv. Rojo Pasion</strain>
    </source>
</reference>
<name>A0A6J5X5N3_PRUAR</name>
<sequence>MEDEKNIGADKCQKLVEKVEKRKKRIGAGSGEMEIGWGKGRKKEKGMNWRLGKGDTILFGSLAP</sequence>
<protein>
    <submittedName>
        <fullName evidence="2">Uncharacterized protein</fullName>
    </submittedName>
</protein>
<dbReference type="EMBL" id="CAEKDK010000005">
    <property type="protein sequence ID" value="CAB4278831.1"/>
    <property type="molecule type" value="Genomic_DNA"/>
</dbReference>
<accession>A0A6J5X5N3</accession>
<keyword evidence="4" id="KW-1185">Reference proteome</keyword>
<proteinExistence type="predicted"/>
<evidence type="ECO:0000313" key="3">
    <source>
        <dbReference type="Proteomes" id="UP000507222"/>
    </source>
</evidence>
<gene>
    <name evidence="1" type="ORF">CURHAP_LOCUS30687</name>
    <name evidence="2" type="ORF">ORAREDHAP_LOCUS30332</name>
</gene>
<organism evidence="2 4">
    <name type="scientific">Prunus armeniaca</name>
    <name type="common">Apricot</name>
    <name type="synonym">Armeniaca vulgaris</name>
    <dbReference type="NCBI Taxonomy" id="36596"/>
    <lineage>
        <taxon>Eukaryota</taxon>
        <taxon>Viridiplantae</taxon>
        <taxon>Streptophyta</taxon>
        <taxon>Embryophyta</taxon>
        <taxon>Tracheophyta</taxon>
        <taxon>Spermatophyta</taxon>
        <taxon>Magnoliopsida</taxon>
        <taxon>eudicotyledons</taxon>
        <taxon>Gunneridae</taxon>
        <taxon>Pentapetalae</taxon>
        <taxon>rosids</taxon>
        <taxon>fabids</taxon>
        <taxon>Rosales</taxon>
        <taxon>Rosaceae</taxon>
        <taxon>Amygdaloideae</taxon>
        <taxon>Amygdaleae</taxon>
        <taxon>Prunus</taxon>
    </lineage>
</organism>
<dbReference type="AlphaFoldDB" id="A0A6J5X5N3"/>
<evidence type="ECO:0000313" key="2">
    <source>
        <dbReference type="EMBL" id="CAB4309276.1"/>
    </source>
</evidence>